<protein>
    <submittedName>
        <fullName evidence="4">Planctomycete cytochrome C</fullName>
    </submittedName>
</protein>
<dbReference type="EMBL" id="FOQD01000013">
    <property type="protein sequence ID" value="SFI93025.1"/>
    <property type="molecule type" value="Genomic_DNA"/>
</dbReference>
<feature type="domain" description="DUF1549" evidence="1">
    <location>
        <begin position="157"/>
        <end position="365"/>
    </location>
</feature>
<dbReference type="AlphaFoldDB" id="A0A1I3M8F3"/>
<dbReference type="PANTHER" id="PTHR35889">
    <property type="entry name" value="CYCLOINULO-OLIGOSACCHARIDE FRUCTANOTRANSFERASE-RELATED"/>
    <property type="match status" value="1"/>
</dbReference>
<sequence length="787" mass="87987">MKFLSVLPASPKCAMSRSTFLVFWLACVSSLHGAEAISFNRQIRPILSENCFACHGFDPKHREAGLRLDTFADATAVRDGVQAIVPGKAAASELWTRIVSTDPDVVMPPPTAHKAPLTEAQRALIKGWIDQGAPYETHWAFIPPKPPEIQATGSAAIDYFIGQELKKVGLTMSGQAGPEKLIRRVSLDLIGLPPTPEEIDAFTAAVAEDPEAAYADLVDRLLESPHYGERWGRWWLDQARYADSNGYSIDAPRSIWKYRDWVVNAFNADLPFDEFTIEQLAGDLLPNATEDQKVATGFHRNTAINQEGGIDEEQFRIDSIFDRVATTGTVWLGLTIGCAQCHDHKFDPIEQKEYYRLFAFLNNQEEPTLKVSDPSFDVARLQAELERLESSLAAYLEQQKPSQLLWESELKEPSLTKNHKGLKAILAKPYEKRTVTENAAVFAAGPGAADQMYRALYEPHKAAAAELKTGVTTMVLKERAEPRKTTVYIKGDFTRPADEVSPGTPAVLHAYQSETGRNNRLDLARWIVSPDNPLTARVIMNRVWQQYFGRGIVETENDFGSQGSLPSHPELLDWLAREFIARDWSLKEMHRLIVTSQTYRQSSTVRPELKEKDPHNYLLGRQQRLRLDAEIVRDSALTACGLLSEKMGGPPVYPPIPEGVMGLGQVKRAWKASEGPDRYRRGLYTFVYRATPPPSLTVFDAPDGQSTCTRRIRSNTPLQALTLLNDIACFEFATALQQVIEKQGLEQAFRRCTSRHPTTDELKLLGSLDTLSAARVLLNLDETVTRD</sequence>
<keyword evidence="5" id="KW-1185">Reference proteome</keyword>
<dbReference type="PANTHER" id="PTHR35889:SF3">
    <property type="entry name" value="F-BOX DOMAIN-CONTAINING PROTEIN"/>
    <property type="match status" value="1"/>
</dbReference>
<dbReference type="InterPro" id="IPR011444">
    <property type="entry name" value="DUF1549"/>
</dbReference>
<dbReference type="SUPFAM" id="SSF46626">
    <property type="entry name" value="Cytochrome c"/>
    <property type="match status" value="1"/>
</dbReference>
<reference evidence="5" key="1">
    <citation type="submission" date="2016-10" db="EMBL/GenBank/DDBJ databases">
        <authorList>
            <person name="Varghese N."/>
            <person name="Submissions S."/>
        </authorList>
    </citation>
    <scope>NUCLEOTIDE SEQUENCE [LARGE SCALE GENOMIC DNA]</scope>
    <source>
        <strain evidence="5">DSM 26348</strain>
    </source>
</reference>
<dbReference type="Proteomes" id="UP000199518">
    <property type="component" value="Unassembled WGS sequence"/>
</dbReference>
<feature type="domain" description="Cytochrome C Planctomycete-type" evidence="3">
    <location>
        <begin position="51"/>
        <end position="110"/>
    </location>
</feature>
<name>A0A1I3M8F3_9PLAN</name>
<evidence type="ECO:0000313" key="5">
    <source>
        <dbReference type="Proteomes" id="UP000199518"/>
    </source>
</evidence>
<dbReference type="InterPro" id="IPR022655">
    <property type="entry name" value="DUF1553"/>
</dbReference>
<evidence type="ECO:0000259" key="2">
    <source>
        <dbReference type="Pfam" id="PF07587"/>
    </source>
</evidence>
<organism evidence="4 5">
    <name type="scientific">Planctomicrobium piriforme</name>
    <dbReference type="NCBI Taxonomy" id="1576369"/>
    <lineage>
        <taxon>Bacteria</taxon>
        <taxon>Pseudomonadati</taxon>
        <taxon>Planctomycetota</taxon>
        <taxon>Planctomycetia</taxon>
        <taxon>Planctomycetales</taxon>
        <taxon>Planctomycetaceae</taxon>
        <taxon>Planctomicrobium</taxon>
    </lineage>
</organism>
<dbReference type="Pfam" id="PF07635">
    <property type="entry name" value="PSCyt1"/>
    <property type="match status" value="1"/>
</dbReference>
<dbReference type="GO" id="GO:0020037">
    <property type="term" value="F:heme binding"/>
    <property type="evidence" value="ECO:0007669"/>
    <property type="project" value="InterPro"/>
</dbReference>
<feature type="domain" description="DUF1553" evidence="2">
    <location>
        <begin position="519"/>
        <end position="765"/>
    </location>
</feature>
<evidence type="ECO:0000313" key="4">
    <source>
        <dbReference type="EMBL" id="SFI93025.1"/>
    </source>
</evidence>
<dbReference type="InterPro" id="IPR011429">
    <property type="entry name" value="Cyt_c_Planctomycete-type"/>
</dbReference>
<dbReference type="STRING" id="1576369.SAMN05421753_113186"/>
<dbReference type="Pfam" id="PF07587">
    <property type="entry name" value="PSD1"/>
    <property type="match status" value="1"/>
</dbReference>
<dbReference type="InterPro" id="IPR036909">
    <property type="entry name" value="Cyt_c-like_dom_sf"/>
</dbReference>
<proteinExistence type="predicted"/>
<evidence type="ECO:0000259" key="1">
    <source>
        <dbReference type="Pfam" id="PF07583"/>
    </source>
</evidence>
<gene>
    <name evidence="4" type="ORF">SAMN05421753_113186</name>
</gene>
<dbReference type="Pfam" id="PF07583">
    <property type="entry name" value="PSCyt2"/>
    <property type="match status" value="1"/>
</dbReference>
<evidence type="ECO:0000259" key="3">
    <source>
        <dbReference type="Pfam" id="PF07635"/>
    </source>
</evidence>
<dbReference type="GO" id="GO:0009055">
    <property type="term" value="F:electron transfer activity"/>
    <property type="evidence" value="ECO:0007669"/>
    <property type="project" value="InterPro"/>
</dbReference>
<accession>A0A1I3M8F3</accession>